<proteinExistence type="predicted"/>
<dbReference type="Proteomes" id="UP001163156">
    <property type="component" value="Chromosome"/>
</dbReference>
<dbReference type="RefSeq" id="WP_264807899.1">
    <property type="nucleotide sequence ID" value="NZ_CP110226.1"/>
</dbReference>
<accession>A0ABY6MG72</accession>
<gene>
    <name evidence="1" type="ORF">OM944_12215</name>
</gene>
<name>A0ABY6MG72_9BACT</name>
<reference evidence="1" key="1">
    <citation type="submission" date="2022-10" db="EMBL/GenBank/DDBJ databases">
        <title>Algoriphagus sp. a novel bacteria isolate from halophytes salicornia europaea.</title>
        <authorList>
            <person name="Peng Y."/>
            <person name="Jiang L."/>
            <person name="Lee J."/>
        </authorList>
    </citation>
    <scope>NUCLEOTIDE SEQUENCE</scope>
    <source>
        <strain evidence="1">TR-M5</strain>
    </source>
</reference>
<sequence>MKIFSRSFWLLAPLALVLFSCQEKEGPCGCTYIDTSFRFNVVNDDQVDLLDPSNPDHLVTRDLVVSFLLDGEKVEVYDSKINHLRSYPKIIEPEPLAGVDKYMLNVILNSSEDEEIPTTYLEWKDGSADKLEAEFSYSGNSVMIRKLWLNEDLIWDMQNDGEKPIYELVKDFDQ</sequence>
<dbReference type="EMBL" id="CP110226">
    <property type="protein sequence ID" value="UZD21427.1"/>
    <property type="molecule type" value="Genomic_DNA"/>
</dbReference>
<dbReference type="PROSITE" id="PS51257">
    <property type="entry name" value="PROKAR_LIPOPROTEIN"/>
    <property type="match status" value="1"/>
</dbReference>
<evidence type="ECO:0000313" key="2">
    <source>
        <dbReference type="Proteomes" id="UP001163156"/>
    </source>
</evidence>
<protein>
    <recommendedName>
        <fullName evidence="3">Lipoprotein</fullName>
    </recommendedName>
</protein>
<keyword evidence="2" id="KW-1185">Reference proteome</keyword>
<evidence type="ECO:0008006" key="3">
    <source>
        <dbReference type="Google" id="ProtNLM"/>
    </source>
</evidence>
<organism evidence="1 2">
    <name type="scientific">Algoriphagus halophytocola</name>
    <dbReference type="NCBI Taxonomy" id="2991499"/>
    <lineage>
        <taxon>Bacteria</taxon>
        <taxon>Pseudomonadati</taxon>
        <taxon>Bacteroidota</taxon>
        <taxon>Cytophagia</taxon>
        <taxon>Cytophagales</taxon>
        <taxon>Cyclobacteriaceae</taxon>
        <taxon>Algoriphagus</taxon>
    </lineage>
</organism>
<evidence type="ECO:0000313" key="1">
    <source>
        <dbReference type="EMBL" id="UZD21427.1"/>
    </source>
</evidence>